<dbReference type="SUPFAM" id="SSF50156">
    <property type="entry name" value="PDZ domain-like"/>
    <property type="match status" value="1"/>
</dbReference>
<reference evidence="2 3" key="1">
    <citation type="submission" date="2020-11" db="EMBL/GenBank/DDBJ databases">
        <title>Erythrobacter sediminis sp. nov., a marine bacterium from a tidal flat of Garorim Bay.</title>
        <authorList>
            <person name="Kim D."/>
            <person name="Yoo Y."/>
            <person name="Kim J.-J."/>
        </authorList>
    </citation>
    <scope>NUCLEOTIDE SEQUENCE [LARGE SCALE GENOMIC DNA]</scope>
    <source>
        <strain evidence="2 3">JGD-13</strain>
    </source>
</reference>
<keyword evidence="1" id="KW-0732">Signal</keyword>
<feature type="signal peptide" evidence="1">
    <location>
        <begin position="1"/>
        <end position="24"/>
    </location>
</feature>
<dbReference type="EMBL" id="JAEANY010000002">
    <property type="protein sequence ID" value="MBH5322497.1"/>
    <property type="molecule type" value="Genomic_DNA"/>
</dbReference>
<evidence type="ECO:0008006" key="4">
    <source>
        <dbReference type="Google" id="ProtNLM"/>
    </source>
</evidence>
<organism evidence="2 3">
    <name type="scientific">Aurantiacibacter sediminis</name>
    <dbReference type="NCBI Taxonomy" id="2793064"/>
    <lineage>
        <taxon>Bacteria</taxon>
        <taxon>Pseudomonadati</taxon>
        <taxon>Pseudomonadota</taxon>
        <taxon>Alphaproteobacteria</taxon>
        <taxon>Sphingomonadales</taxon>
        <taxon>Erythrobacteraceae</taxon>
        <taxon>Aurantiacibacter</taxon>
    </lineage>
</organism>
<proteinExistence type="predicted"/>
<evidence type="ECO:0000313" key="3">
    <source>
        <dbReference type="Proteomes" id="UP000602442"/>
    </source>
</evidence>
<evidence type="ECO:0000256" key="1">
    <source>
        <dbReference type="SAM" id="SignalP"/>
    </source>
</evidence>
<gene>
    <name evidence="2" type="ORF">I5L03_07855</name>
</gene>
<feature type="chain" id="PRO_5045086970" description="Peptidase S41" evidence="1">
    <location>
        <begin position="25"/>
        <end position="391"/>
    </location>
</feature>
<accession>A0ABS0N443</accession>
<sequence length="391" mass="42505">MDLKSLDIAKLLLPIALIAAPASAQHDPEDYRADAEQVIQLIEQNYAYRDRFPDAQIPINATLRAEADSVDDSADLLAFTERMLLLLRDHHAITGSSFSDSWALVPSYTDLWIIYRDGVYLVDAVRGGSPADRAGITAGMRLTHIGNMPVDQAVAAFWADLGEGPNVHRESQAFAARVLAAGRRDRERRLSFASDAGALSVDLPSMYDEPRAASGPITVSRDDDTLLIRFNDSLGDEATIQAFDSAMADADDAQHVVLDLTDTPSGGNTTVARGIMGWFVDEPSPYQIHEHPAEELRTGIARRWTEFVMPRDGMYFAGDVTVRVGRWTGSMGEGLAIGMQAQGASLEGGPMAGLLGAIYDLRTDRTGLLFKLPAERLYAVDGTPREDVSVP</sequence>
<keyword evidence="3" id="KW-1185">Reference proteome</keyword>
<dbReference type="Gene3D" id="3.90.226.10">
    <property type="entry name" value="2-enoyl-CoA Hydratase, Chain A, domain 1"/>
    <property type="match status" value="1"/>
</dbReference>
<name>A0ABS0N443_9SPHN</name>
<dbReference type="RefSeq" id="WP_197921189.1">
    <property type="nucleotide sequence ID" value="NZ_CAWPTA010000007.1"/>
</dbReference>
<dbReference type="SUPFAM" id="SSF52096">
    <property type="entry name" value="ClpP/crotonase"/>
    <property type="match status" value="1"/>
</dbReference>
<dbReference type="InterPro" id="IPR036034">
    <property type="entry name" value="PDZ_sf"/>
</dbReference>
<evidence type="ECO:0000313" key="2">
    <source>
        <dbReference type="EMBL" id="MBH5322497.1"/>
    </source>
</evidence>
<dbReference type="Proteomes" id="UP000602442">
    <property type="component" value="Unassembled WGS sequence"/>
</dbReference>
<dbReference type="InterPro" id="IPR029045">
    <property type="entry name" value="ClpP/crotonase-like_dom_sf"/>
</dbReference>
<comment type="caution">
    <text evidence="2">The sequence shown here is derived from an EMBL/GenBank/DDBJ whole genome shotgun (WGS) entry which is preliminary data.</text>
</comment>
<protein>
    <recommendedName>
        <fullName evidence="4">Peptidase S41</fullName>
    </recommendedName>
</protein>